<feature type="region of interest" description="Disordered" evidence="1">
    <location>
        <begin position="185"/>
        <end position="204"/>
    </location>
</feature>
<feature type="region of interest" description="Disordered" evidence="1">
    <location>
        <begin position="153"/>
        <end position="172"/>
    </location>
</feature>
<evidence type="ECO:0000313" key="4">
    <source>
        <dbReference type="WBParaSite" id="PSAMB.scaffold265size96537.g4053.t1"/>
    </source>
</evidence>
<keyword evidence="3" id="KW-1185">Reference proteome</keyword>
<evidence type="ECO:0000313" key="3">
    <source>
        <dbReference type="Proteomes" id="UP000887566"/>
    </source>
</evidence>
<dbReference type="PANTHER" id="PTHR21780:SF0">
    <property type="entry name" value="TRANSMEMBRANE PROTEIN 209"/>
    <property type="match status" value="1"/>
</dbReference>
<feature type="transmembrane region" description="Helical" evidence="2">
    <location>
        <begin position="68"/>
        <end position="98"/>
    </location>
</feature>
<dbReference type="InterPro" id="IPR019176">
    <property type="entry name" value="Cytochrome_B561-rel"/>
</dbReference>
<dbReference type="WBParaSite" id="PSAMB.scaffold265size96537.g4053.t1">
    <property type="protein sequence ID" value="PSAMB.scaffold265size96537.g4053.t1"/>
    <property type="gene ID" value="PSAMB.scaffold265size96537.g4053"/>
</dbReference>
<dbReference type="AlphaFoldDB" id="A0A914VX62"/>
<proteinExistence type="predicted"/>
<keyword evidence="2" id="KW-0812">Transmembrane</keyword>
<feature type="transmembrane region" description="Helical" evidence="2">
    <location>
        <begin position="35"/>
        <end position="62"/>
    </location>
</feature>
<reference evidence="4" key="1">
    <citation type="submission" date="2022-11" db="UniProtKB">
        <authorList>
            <consortium name="WormBaseParasite"/>
        </authorList>
    </citation>
    <scope>IDENTIFICATION</scope>
</reference>
<sequence length="618" mass="66999">MEGARRRLGSSPPVVQSSLEQKSAIIRSKHAAPMAIVWCVASVLLALDVFIIGLLVDCWLLAWVRDDVVIVIECIALALAVLNTIAAVSTAVWPALLAHPVFLTAHQMRLLAVDTSDVGFRSVGSTPGMMRSTPARQPDDLGWLFRLRETSKHSTPTLQNNTSPHALSGGSSSFDGTSMLSPILGSGTGGRLQRTSVSPFSLKSHGGLPTSLAARIGARTSPYTKPDISIHSDTQLRELLSRSNDTHSLGRSLDASSLNQSHQAMMTSAVYGGAATGSSMGSYDIGVIADEEAKENMSPTTMSVTKSPSGSLRMSTSPVKGGKTSDESSPNSPSIRRSNSIDVRQSGGGMSASPISASTPSATSAAAPLWIRYSLSVDDLDEHVRRLRRWLAATILRPLVRKIDKMNERFEQQSRPDLRIGEASIASLQHVLLTKANAFYALHQLMPYLELSTNQNYLVKRLRELSADAYLRDFVWNSGGTEPSSNGHPRPWGEHLPTDAELVWHMFSAYMDGQLPANPLANDYKPFSSAFTLRSPSKPALAQTAPDSFYVNMATIHPPHFELMVKGGGERLDVGKGRGNLFRTILLLLQHARLHSEQRLDQLALGPSGLNLLWVLEF</sequence>
<keyword evidence="2" id="KW-0472">Membrane</keyword>
<dbReference type="Pfam" id="PF09786">
    <property type="entry name" value="CytochromB561_N"/>
    <property type="match status" value="1"/>
</dbReference>
<name>A0A914VX62_9BILA</name>
<dbReference type="GO" id="GO:0016020">
    <property type="term" value="C:membrane"/>
    <property type="evidence" value="ECO:0007669"/>
    <property type="project" value="TreeGrafter"/>
</dbReference>
<protein>
    <submittedName>
        <fullName evidence="4">Transmembrane protein 209</fullName>
    </submittedName>
</protein>
<dbReference type="PANTHER" id="PTHR21780">
    <property type="entry name" value="TRANSMEMBRANE PROTEIN 209"/>
    <property type="match status" value="1"/>
</dbReference>
<feature type="compositionally biased region" description="Polar residues" evidence="1">
    <location>
        <begin position="297"/>
        <end position="318"/>
    </location>
</feature>
<organism evidence="3 4">
    <name type="scientific">Plectus sambesii</name>
    <dbReference type="NCBI Taxonomy" id="2011161"/>
    <lineage>
        <taxon>Eukaryota</taxon>
        <taxon>Metazoa</taxon>
        <taxon>Ecdysozoa</taxon>
        <taxon>Nematoda</taxon>
        <taxon>Chromadorea</taxon>
        <taxon>Plectida</taxon>
        <taxon>Plectina</taxon>
        <taxon>Plectoidea</taxon>
        <taxon>Plectidae</taxon>
        <taxon>Plectus</taxon>
    </lineage>
</organism>
<dbReference type="Proteomes" id="UP000887566">
    <property type="component" value="Unplaced"/>
</dbReference>
<accession>A0A914VX62</accession>
<feature type="compositionally biased region" description="Low complexity" evidence="1">
    <location>
        <begin position="351"/>
        <end position="360"/>
    </location>
</feature>
<keyword evidence="2" id="KW-1133">Transmembrane helix</keyword>
<feature type="region of interest" description="Disordered" evidence="1">
    <location>
        <begin position="294"/>
        <end position="360"/>
    </location>
</feature>
<feature type="compositionally biased region" description="Low complexity" evidence="1">
    <location>
        <begin position="328"/>
        <end position="341"/>
    </location>
</feature>
<evidence type="ECO:0000256" key="2">
    <source>
        <dbReference type="SAM" id="Phobius"/>
    </source>
</evidence>
<evidence type="ECO:0000256" key="1">
    <source>
        <dbReference type="SAM" id="MobiDB-lite"/>
    </source>
</evidence>